<accession>A0A8A4TUA3</accession>
<sequence>MKKGCIVAGVLAPHPPHLVYAENPPQNEPRAECGWENLRWGYERLRKNLENIDFDTLVVLSPHWQTYVGTHFLGVERFSSVSVDPIFPNLFRYHYDLTVDVSLAETMERHAREAGLVTRMMRNPDFRVDYGTIVSCHLTRPAWDKPIVSISSHRSTHYFSPDVMLASSLKLGHATREAIEASGKRVVLLASNSLSHRHFTTEAEVPEDMSREHIYHHGQYLWDMKVIELMKAGKTRELVELVPDFTEQTVAETDSGALTWMLSALDFPSYPAEVHAYGTVIGTGNAVVEWAHEAHLVSGGAA</sequence>
<reference evidence="2" key="1">
    <citation type="submission" date="2021-03" db="EMBL/GenBank/DDBJ databases">
        <title>Acanthopleuribacteraceae sp. M133.</title>
        <authorList>
            <person name="Wang G."/>
        </authorList>
    </citation>
    <scope>NUCLEOTIDE SEQUENCE</scope>
    <source>
        <strain evidence="2">M133</strain>
    </source>
</reference>
<dbReference type="KEGG" id="scor:J3U87_09070"/>
<organism evidence="2 3">
    <name type="scientific">Sulfidibacter corallicola</name>
    <dbReference type="NCBI Taxonomy" id="2818388"/>
    <lineage>
        <taxon>Bacteria</taxon>
        <taxon>Pseudomonadati</taxon>
        <taxon>Acidobacteriota</taxon>
        <taxon>Holophagae</taxon>
        <taxon>Acanthopleuribacterales</taxon>
        <taxon>Acanthopleuribacteraceae</taxon>
        <taxon>Sulfidibacter</taxon>
    </lineage>
</organism>
<evidence type="ECO:0000259" key="1">
    <source>
        <dbReference type="Pfam" id="PF02900"/>
    </source>
</evidence>
<evidence type="ECO:0000313" key="3">
    <source>
        <dbReference type="Proteomes" id="UP000663929"/>
    </source>
</evidence>
<dbReference type="RefSeq" id="WP_237382716.1">
    <property type="nucleotide sequence ID" value="NZ_CP071793.1"/>
</dbReference>
<dbReference type="Proteomes" id="UP000663929">
    <property type="component" value="Chromosome"/>
</dbReference>
<dbReference type="Pfam" id="PF02900">
    <property type="entry name" value="LigB"/>
    <property type="match status" value="1"/>
</dbReference>
<proteinExistence type="predicted"/>
<dbReference type="GO" id="GO:0016702">
    <property type="term" value="F:oxidoreductase activity, acting on single donors with incorporation of molecular oxygen, incorporation of two atoms of oxygen"/>
    <property type="evidence" value="ECO:0007669"/>
    <property type="project" value="UniProtKB-ARBA"/>
</dbReference>
<dbReference type="AlphaFoldDB" id="A0A8A4TUA3"/>
<name>A0A8A4TUA3_SULCO</name>
<keyword evidence="3" id="KW-1185">Reference proteome</keyword>
<evidence type="ECO:0000313" key="2">
    <source>
        <dbReference type="EMBL" id="QTD52612.1"/>
    </source>
</evidence>
<dbReference type="Gene3D" id="3.40.830.10">
    <property type="entry name" value="LigB-like"/>
    <property type="match status" value="1"/>
</dbReference>
<protein>
    <recommendedName>
        <fullName evidence="1">Extradiol ring-cleavage dioxygenase class III enzyme subunit B domain-containing protein</fullName>
    </recommendedName>
</protein>
<dbReference type="SUPFAM" id="SSF53213">
    <property type="entry name" value="LigB-like"/>
    <property type="match status" value="1"/>
</dbReference>
<dbReference type="EMBL" id="CP071793">
    <property type="protein sequence ID" value="QTD52612.1"/>
    <property type="molecule type" value="Genomic_DNA"/>
</dbReference>
<dbReference type="GO" id="GO:0008198">
    <property type="term" value="F:ferrous iron binding"/>
    <property type="evidence" value="ECO:0007669"/>
    <property type="project" value="InterPro"/>
</dbReference>
<feature type="domain" description="Extradiol ring-cleavage dioxygenase class III enzyme subunit B" evidence="1">
    <location>
        <begin position="11"/>
        <end position="276"/>
    </location>
</feature>
<gene>
    <name evidence="2" type="ORF">J3U87_09070</name>
</gene>
<dbReference type="InterPro" id="IPR004183">
    <property type="entry name" value="Xdiol_dOase_suB"/>
</dbReference>